<keyword evidence="1" id="KW-0812">Transmembrane</keyword>
<accession>A0ABT9ZZL3</accession>
<proteinExistence type="predicted"/>
<reference evidence="2 3" key="1">
    <citation type="submission" date="2023-07" db="EMBL/GenBank/DDBJ databases">
        <title>Genomic Encyclopedia of Type Strains, Phase IV (KMG-IV): sequencing the most valuable type-strain genomes for metagenomic binning, comparative biology and taxonomic classification.</title>
        <authorList>
            <person name="Goeker M."/>
        </authorList>
    </citation>
    <scope>NUCLEOTIDE SEQUENCE [LARGE SCALE GENOMIC DNA]</scope>
    <source>
        <strain evidence="2 3">DSM 9768</strain>
    </source>
</reference>
<name>A0ABT9ZZL3_9BACI</name>
<sequence>MGVIRSISLLIVSFIFTILILVGSYLLLSAMWGTVVSLIGLAILFSFIIYSIIGLIRGRMKLFRLKTRFSIFLIFTYFTGTTILLFIVWLINYTLYDITGENLTAEELLKFILFTYNV</sequence>
<evidence type="ECO:0000313" key="2">
    <source>
        <dbReference type="EMBL" id="MDQ0256683.1"/>
    </source>
</evidence>
<keyword evidence="3" id="KW-1185">Reference proteome</keyword>
<dbReference type="Proteomes" id="UP001230005">
    <property type="component" value="Unassembled WGS sequence"/>
</dbReference>
<dbReference type="EMBL" id="JAUSUG010000019">
    <property type="protein sequence ID" value="MDQ0256683.1"/>
    <property type="molecule type" value="Genomic_DNA"/>
</dbReference>
<gene>
    <name evidence="2" type="ORF">J2S74_004105</name>
</gene>
<keyword evidence="1" id="KW-0472">Membrane</keyword>
<feature type="transmembrane region" description="Helical" evidence="1">
    <location>
        <begin position="69"/>
        <end position="91"/>
    </location>
</feature>
<dbReference type="RefSeq" id="WP_307329205.1">
    <property type="nucleotide sequence ID" value="NZ_JAUSUG010000019.1"/>
</dbReference>
<evidence type="ECO:0000313" key="3">
    <source>
        <dbReference type="Proteomes" id="UP001230005"/>
    </source>
</evidence>
<evidence type="ECO:0000256" key="1">
    <source>
        <dbReference type="SAM" id="Phobius"/>
    </source>
</evidence>
<feature type="transmembrane region" description="Helical" evidence="1">
    <location>
        <begin position="34"/>
        <end position="57"/>
    </location>
</feature>
<organism evidence="2 3">
    <name type="scientific">Evansella vedderi</name>
    <dbReference type="NCBI Taxonomy" id="38282"/>
    <lineage>
        <taxon>Bacteria</taxon>
        <taxon>Bacillati</taxon>
        <taxon>Bacillota</taxon>
        <taxon>Bacilli</taxon>
        <taxon>Bacillales</taxon>
        <taxon>Bacillaceae</taxon>
        <taxon>Evansella</taxon>
    </lineage>
</organism>
<comment type="caution">
    <text evidence="2">The sequence shown here is derived from an EMBL/GenBank/DDBJ whole genome shotgun (WGS) entry which is preliminary data.</text>
</comment>
<feature type="transmembrane region" description="Helical" evidence="1">
    <location>
        <begin position="7"/>
        <end position="28"/>
    </location>
</feature>
<protein>
    <submittedName>
        <fullName evidence="2">Membrane protein</fullName>
    </submittedName>
</protein>
<keyword evidence="1" id="KW-1133">Transmembrane helix</keyword>